<keyword evidence="4" id="KW-1185">Reference proteome</keyword>
<gene>
    <name evidence="3" type="ORF">GNT65_20455</name>
</gene>
<evidence type="ECO:0000313" key="3">
    <source>
        <dbReference type="EMBL" id="MXR71030.1"/>
    </source>
</evidence>
<dbReference type="Proteomes" id="UP000474778">
    <property type="component" value="Unassembled WGS sequence"/>
</dbReference>
<evidence type="ECO:0000313" key="4">
    <source>
        <dbReference type="Proteomes" id="UP000474778"/>
    </source>
</evidence>
<dbReference type="RefSeq" id="WP_160798998.1">
    <property type="nucleotide sequence ID" value="NZ_WRPA01000037.1"/>
</dbReference>
<comment type="caution">
    <text evidence="3">The sequence shown here is derived from an EMBL/GenBank/DDBJ whole genome shotgun (WGS) entry which is preliminary data.</text>
</comment>
<evidence type="ECO:0000256" key="1">
    <source>
        <dbReference type="SAM" id="Coils"/>
    </source>
</evidence>
<keyword evidence="1" id="KW-0175">Coiled coil</keyword>
<keyword evidence="2" id="KW-0812">Transmembrane</keyword>
<keyword evidence="2" id="KW-0472">Membrane</keyword>
<proteinExistence type="predicted"/>
<dbReference type="AlphaFoldDB" id="A0A6L7I3Z6"/>
<evidence type="ECO:0000256" key="2">
    <source>
        <dbReference type="SAM" id="Phobius"/>
    </source>
</evidence>
<protein>
    <submittedName>
        <fullName evidence="3">Uncharacterized protein</fullName>
    </submittedName>
</protein>
<sequence>MDKIDYTKYSVEELEDAYRHIDRDRWPDRVKEIELILNDPVKRRAQVNTDKYRKKIKEERAQKSRKRREPLGYALMYIVLGVLVSFFGLLASRTGQGTAVDSMGERVLIGIVFFAIAYLYFNKWRKSAGKRRHK</sequence>
<accession>A0A6L7I3Z6</accession>
<feature type="transmembrane region" description="Helical" evidence="2">
    <location>
        <begin position="103"/>
        <end position="121"/>
    </location>
</feature>
<keyword evidence="2" id="KW-1133">Transmembrane helix</keyword>
<reference evidence="3 4" key="1">
    <citation type="submission" date="2019-12" db="EMBL/GenBank/DDBJ databases">
        <title>Shewanella insulae sp. nov., isolated from a tidal flat.</title>
        <authorList>
            <person name="Yoon J.-H."/>
        </authorList>
    </citation>
    <scope>NUCLEOTIDE SEQUENCE [LARGE SCALE GENOMIC DNA]</scope>
    <source>
        <strain evidence="3 4">JBTF-M18</strain>
    </source>
</reference>
<name>A0A6L7I3Z6_9GAMM</name>
<feature type="coiled-coil region" evidence="1">
    <location>
        <begin position="42"/>
        <end position="69"/>
    </location>
</feature>
<dbReference type="EMBL" id="WRPA01000037">
    <property type="protein sequence ID" value="MXR71030.1"/>
    <property type="molecule type" value="Genomic_DNA"/>
</dbReference>
<feature type="transmembrane region" description="Helical" evidence="2">
    <location>
        <begin position="70"/>
        <end position="91"/>
    </location>
</feature>
<organism evidence="3 4">
    <name type="scientific">Shewanella insulae</name>
    <dbReference type="NCBI Taxonomy" id="2681496"/>
    <lineage>
        <taxon>Bacteria</taxon>
        <taxon>Pseudomonadati</taxon>
        <taxon>Pseudomonadota</taxon>
        <taxon>Gammaproteobacteria</taxon>
        <taxon>Alteromonadales</taxon>
        <taxon>Shewanellaceae</taxon>
        <taxon>Shewanella</taxon>
    </lineage>
</organism>